<dbReference type="GO" id="GO:0005634">
    <property type="term" value="C:nucleus"/>
    <property type="evidence" value="ECO:0007669"/>
    <property type="project" value="UniProtKB-SubCell"/>
</dbReference>
<dbReference type="InterPro" id="IPR052255">
    <property type="entry name" value="RNA_pol_II_subunit5-mediator"/>
</dbReference>
<proteinExistence type="inferred from homology"/>
<dbReference type="GO" id="GO:0006457">
    <property type="term" value="P:protein folding"/>
    <property type="evidence" value="ECO:0007669"/>
    <property type="project" value="UniProtKB-ARBA"/>
</dbReference>
<evidence type="ECO:0000256" key="2">
    <source>
        <dbReference type="ARBA" id="ARBA00023242"/>
    </source>
</evidence>
<dbReference type="Gene3D" id="1.10.287.370">
    <property type="match status" value="1"/>
</dbReference>
<sequence>MADHRSEGKNIPIVKSELIPYESIYPAEESQKAIELIKDEISSEKEKIERARAFSHENTELINLIHHLPEKRTYPIMVPFGNAAFFPGNLVHTNEFLVFLGEGYYVEQTAKQTIGILMRRGKSLDFQIESSNAIIADMNARVKFFGATANESGEGMVEIKEYEEFPVEKKDNLVGSKDHNTKVSVTDDEWAQLNAIVDELEKEELAAEAENFTDERKCENIVDRRHDELEDKNLANEGVSDEKIQMIPKKPTIEGRFPGTSLTNQFQSKAFTGVVVERGLSSHNPSQKESLNPSKPVSRFKLQKNKGL</sequence>
<feature type="compositionally biased region" description="Polar residues" evidence="4">
    <location>
        <begin position="281"/>
        <end position="295"/>
    </location>
</feature>
<dbReference type="Proteomes" id="UP000036987">
    <property type="component" value="Unassembled WGS sequence"/>
</dbReference>
<evidence type="ECO:0000313" key="6">
    <source>
        <dbReference type="Proteomes" id="UP000036987"/>
    </source>
</evidence>
<dbReference type="EMBL" id="LFYR01000981">
    <property type="protein sequence ID" value="KMZ66036.1"/>
    <property type="molecule type" value="Genomic_DNA"/>
</dbReference>
<dbReference type="STRING" id="29655.A0A0K9PAM1"/>
<dbReference type="OrthoDB" id="21413at2759"/>
<dbReference type="InterPro" id="IPR009053">
    <property type="entry name" value="Prefoldin"/>
</dbReference>
<gene>
    <name evidence="5" type="ORF">ZOSMA_2G00470</name>
</gene>
<evidence type="ECO:0000256" key="1">
    <source>
        <dbReference type="ARBA" id="ARBA00004123"/>
    </source>
</evidence>
<comment type="caution">
    <text evidence="5">The sequence shown here is derived from an EMBL/GenBank/DDBJ whole genome shotgun (WGS) entry which is preliminary data.</text>
</comment>
<name>A0A0K9PAM1_ZOSMR</name>
<organism evidence="5 6">
    <name type="scientific">Zostera marina</name>
    <name type="common">Eelgrass</name>
    <dbReference type="NCBI Taxonomy" id="29655"/>
    <lineage>
        <taxon>Eukaryota</taxon>
        <taxon>Viridiplantae</taxon>
        <taxon>Streptophyta</taxon>
        <taxon>Embryophyta</taxon>
        <taxon>Tracheophyta</taxon>
        <taxon>Spermatophyta</taxon>
        <taxon>Magnoliopsida</taxon>
        <taxon>Liliopsida</taxon>
        <taxon>Zosteraceae</taxon>
        <taxon>Zostera</taxon>
    </lineage>
</organism>
<dbReference type="GO" id="GO:0000122">
    <property type="term" value="P:negative regulation of transcription by RNA polymerase II"/>
    <property type="evidence" value="ECO:0000318"/>
    <property type="project" value="GO_Central"/>
</dbReference>
<comment type="subcellular location">
    <subcellularLocation>
        <location evidence="1">Nucleus</location>
    </subcellularLocation>
</comment>
<dbReference type="GO" id="GO:0009409">
    <property type="term" value="P:response to cold"/>
    <property type="evidence" value="ECO:0007669"/>
    <property type="project" value="UniProtKB-ARBA"/>
</dbReference>
<comment type="similarity">
    <text evidence="3">Belongs to the RNA polymerase II subunit 5-mediating protein family.</text>
</comment>
<evidence type="ECO:0000313" key="5">
    <source>
        <dbReference type="EMBL" id="KMZ66036.1"/>
    </source>
</evidence>
<dbReference type="AlphaFoldDB" id="A0A0K9PAM1"/>
<dbReference type="PANTHER" id="PTHR15111:SF0">
    <property type="entry name" value="UNCONVENTIONAL PREFOLDIN RPB5 INTERACTOR 1"/>
    <property type="match status" value="1"/>
</dbReference>
<dbReference type="GO" id="GO:0019212">
    <property type="term" value="F:phosphatase inhibitor activity"/>
    <property type="evidence" value="ECO:0000318"/>
    <property type="project" value="GO_Central"/>
</dbReference>
<keyword evidence="2" id="KW-0539">Nucleus</keyword>
<feature type="region of interest" description="Disordered" evidence="4">
    <location>
        <begin position="278"/>
        <end position="308"/>
    </location>
</feature>
<dbReference type="Pfam" id="PF02996">
    <property type="entry name" value="Prefoldin"/>
    <property type="match status" value="1"/>
</dbReference>
<accession>A0A0K9PAM1</accession>
<dbReference type="CDD" id="cd23159">
    <property type="entry name" value="Prefoldin_URI1"/>
    <property type="match status" value="1"/>
</dbReference>
<evidence type="ECO:0000256" key="4">
    <source>
        <dbReference type="SAM" id="MobiDB-lite"/>
    </source>
</evidence>
<dbReference type="GO" id="GO:2001243">
    <property type="term" value="P:negative regulation of intrinsic apoptotic signaling pathway"/>
    <property type="evidence" value="ECO:0000318"/>
    <property type="project" value="GO_Central"/>
</dbReference>
<keyword evidence="6" id="KW-1185">Reference proteome</keyword>
<dbReference type="PANTHER" id="PTHR15111">
    <property type="entry name" value="RNA POLYMERASE II SUBUNIT 5-MEDIATING PROTEIN NNX3"/>
    <property type="match status" value="1"/>
</dbReference>
<dbReference type="InterPro" id="IPR004127">
    <property type="entry name" value="Prefoldin_subunit_alpha"/>
</dbReference>
<evidence type="ECO:0000256" key="3">
    <source>
        <dbReference type="ARBA" id="ARBA00038295"/>
    </source>
</evidence>
<dbReference type="SUPFAM" id="SSF46579">
    <property type="entry name" value="Prefoldin"/>
    <property type="match status" value="1"/>
</dbReference>
<dbReference type="GO" id="GO:0003682">
    <property type="term" value="F:chromatin binding"/>
    <property type="evidence" value="ECO:0000318"/>
    <property type="project" value="GO_Central"/>
</dbReference>
<reference evidence="6" key="1">
    <citation type="journal article" date="2016" name="Nature">
        <title>The genome of the seagrass Zostera marina reveals angiosperm adaptation to the sea.</title>
        <authorList>
            <person name="Olsen J.L."/>
            <person name="Rouze P."/>
            <person name="Verhelst B."/>
            <person name="Lin Y.-C."/>
            <person name="Bayer T."/>
            <person name="Collen J."/>
            <person name="Dattolo E."/>
            <person name="De Paoli E."/>
            <person name="Dittami S."/>
            <person name="Maumus F."/>
            <person name="Michel G."/>
            <person name="Kersting A."/>
            <person name="Lauritano C."/>
            <person name="Lohaus R."/>
            <person name="Toepel M."/>
            <person name="Tonon T."/>
            <person name="Vanneste K."/>
            <person name="Amirebrahimi M."/>
            <person name="Brakel J."/>
            <person name="Bostroem C."/>
            <person name="Chovatia M."/>
            <person name="Grimwood J."/>
            <person name="Jenkins J.W."/>
            <person name="Jueterbock A."/>
            <person name="Mraz A."/>
            <person name="Stam W.T."/>
            <person name="Tice H."/>
            <person name="Bornberg-Bauer E."/>
            <person name="Green P.J."/>
            <person name="Pearson G.A."/>
            <person name="Procaccini G."/>
            <person name="Duarte C.M."/>
            <person name="Schmutz J."/>
            <person name="Reusch T.B.H."/>
            <person name="Van de Peer Y."/>
        </authorList>
    </citation>
    <scope>NUCLEOTIDE SEQUENCE [LARGE SCALE GENOMIC DNA]</scope>
    <source>
        <strain evidence="6">cv. Finnish</strain>
    </source>
</reference>
<protein>
    <submittedName>
        <fullName evidence="5">Uncharacterized protein</fullName>
    </submittedName>
</protein>
<dbReference type="GO" id="GO:0003714">
    <property type="term" value="F:transcription corepressor activity"/>
    <property type="evidence" value="ECO:0000318"/>
    <property type="project" value="GO_Central"/>
</dbReference>